<name>A0A916P7C1_MYCTX</name>
<dbReference type="Proteomes" id="UP000039021">
    <property type="component" value="Unassembled WGS sequence"/>
</dbReference>
<evidence type="ECO:0000256" key="1">
    <source>
        <dbReference type="SAM" id="MobiDB-lite"/>
    </source>
</evidence>
<gene>
    <name evidence="2" type="ORF">ERS007739_01163</name>
</gene>
<proteinExistence type="predicted"/>
<evidence type="ECO:0000313" key="3">
    <source>
        <dbReference type="Proteomes" id="UP000039021"/>
    </source>
</evidence>
<dbReference type="AlphaFoldDB" id="A0A916P7C1"/>
<organism evidence="2 3">
    <name type="scientific">Mycobacterium tuberculosis</name>
    <dbReference type="NCBI Taxonomy" id="1773"/>
    <lineage>
        <taxon>Bacteria</taxon>
        <taxon>Bacillati</taxon>
        <taxon>Actinomycetota</taxon>
        <taxon>Actinomycetes</taxon>
        <taxon>Mycobacteriales</taxon>
        <taxon>Mycobacteriaceae</taxon>
        <taxon>Mycobacterium</taxon>
        <taxon>Mycobacterium tuberculosis complex</taxon>
    </lineage>
</organism>
<feature type="region of interest" description="Disordered" evidence="1">
    <location>
        <begin position="22"/>
        <end position="42"/>
    </location>
</feature>
<accession>A0A916P7C1</accession>
<sequence>MSATWPTLTRLASRMGTVGCSRSSSWRVSPNAGPPRSMRSPTAESCVCNWPVTAASCAAQAAIASEVWVCESSTGPARSISATSGSRFARASIASSAEPLISRESSSPNPATAVYDSSMTVCRFS</sequence>
<reference evidence="3" key="1">
    <citation type="submission" date="2015-03" db="EMBL/GenBank/DDBJ databases">
        <authorList>
            <consortium name="Pathogen Informatics"/>
        </authorList>
    </citation>
    <scope>NUCLEOTIDE SEQUENCE [LARGE SCALE GENOMIC DNA]</scope>
    <source>
        <strain evidence="3">N09902308</strain>
    </source>
</reference>
<comment type="caution">
    <text evidence="2">The sequence shown here is derived from an EMBL/GenBank/DDBJ whole genome shotgun (WGS) entry which is preliminary data.</text>
</comment>
<evidence type="ECO:0000313" key="2">
    <source>
        <dbReference type="EMBL" id="COX36413.1"/>
    </source>
</evidence>
<protein>
    <submittedName>
        <fullName evidence="2">Uncharacterized protein</fullName>
    </submittedName>
</protein>
<dbReference type="EMBL" id="CSBK01000408">
    <property type="protein sequence ID" value="COX36413.1"/>
    <property type="molecule type" value="Genomic_DNA"/>
</dbReference>